<evidence type="ECO:0000313" key="3">
    <source>
        <dbReference type="EMBL" id="EYF00932.1"/>
    </source>
</evidence>
<protein>
    <submittedName>
        <fullName evidence="3">Hydrolase a bacterial sensing module having protein</fullName>
    </submittedName>
</protein>
<dbReference type="SUPFAM" id="SSF53474">
    <property type="entry name" value="alpha/beta-Hydrolases"/>
    <property type="match status" value="1"/>
</dbReference>
<comment type="caution">
    <text evidence="3">The sequence shown here is derived from an EMBL/GenBank/DDBJ whole genome shotgun (WGS) entry which is preliminary data.</text>
</comment>
<dbReference type="Proteomes" id="UP000019678">
    <property type="component" value="Unassembled WGS sequence"/>
</dbReference>
<keyword evidence="4" id="KW-1185">Reference proteome</keyword>
<gene>
    <name evidence="3" type="ORF">CAP_8880</name>
</gene>
<evidence type="ECO:0000259" key="2">
    <source>
        <dbReference type="Pfam" id="PF00561"/>
    </source>
</evidence>
<dbReference type="OrthoDB" id="8680283at2"/>
<reference evidence="3 4" key="1">
    <citation type="submission" date="2013-05" db="EMBL/GenBank/DDBJ databases">
        <title>Genome assembly of Chondromyces apiculatus DSM 436.</title>
        <authorList>
            <person name="Sharma G."/>
            <person name="Khatri I."/>
            <person name="Kaur C."/>
            <person name="Mayilraj S."/>
            <person name="Subramanian S."/>
        </authorList>
    </citation>
    <scope>NUCLEOTIDE SEQUENCE [LARGE SCALE GENOMIC DNA]</scope>
    <source>
        <strain evidence="3 4">DSM 436</strain>
    </source>
</reference>
<dbReference type="Pfam" id="PF00561">
    <property type="entry name" value="Abhydrolase_1"/>
    <property type="match status" value="1"/>
</dbReference>
<dbReference type="PRINTS" id="PR00111">
    <property type="entry name" value="ABHYDROLASE"/>
</dbReference>
<keyword evidence="3" id="KW-0378">Hydrolase</keyword>
<dbReference type="InterPro" id="IPR000073">
    <property type="entry name" value="AB_hydrolase_1"/>
</dbReference>
<dbReference type="eggNOG" id="COG0596">
    <property type="taxonomic scope" value="Bacteria"/>
</dbReference>
<dbReference type="AlphaFoldDB" id="A0A017SVY7"/>
<sequence>MAVNDVMIRNHVQLTGTGEKLVVLAHGFGGNQTSWWRQVEALSPYYKILLFDHVGHGRSDWSAYSPRRYATLRGYATDLLEVLSAAKAERVYYVGHSMSAMIGLLAAIDQPERFEKLIFFGASPRYMDEEHYKGGFNAEAADATYDAMSTNYHAWAAGYAGAMMATPDRPHLAMEFAETLSSIRPDIAQPIIRMILESDHREDLPRLRVPTLIVQSTGDLVVPMSVGEYMAKKIPCAEYLAIEASGHFPHASAPEATSQAIRSFFG</sequence>
<dbReference type="STRING" id="1192034.CAP_8880"/>
<dbReference type="Gene3D" id="3.40.50.1820">
    <property type="entry name" value="alpha/beta hydrolase"/>
    <property type="match status" value="1"/>
</dbReference>
<dbReference type="PRINTS" id="PR00412">
    <property type="entry name" value="EPOXHYDRLASE"/>
</dbReference>
<dbReference type="InterPro" id="IPR029058">
    <property type="entry name" value="AB_hydrolase_fold"/>
</dbReference>
<dbReference type="PANTHER" id="PTHR43039">
    <property type="entry name" value="ESTERASE-RELATED"/>
    <property type="match status" value="1"/>
</dbReference>
<name>A0A017SVY7_9BACT</name>
<proteinExistence type="inferred from homology"/>
<dbReference type="GO" id="GO:0016787">
    <property type="term" value="F:hydrolase activity"/>
    <property type="evidence" value="ECO:0007669"/>
    <property type="project" value="UniProtKB-KW"/>
</dbReference>
<evidence type="ECO:0000313" key="4">
    <source>
        <dbReference type="Proteomes" id="UP000019678"/>
    </source>
</evidence>
<comment type="similarity">
    <text evidence="1">Belongs to the AB hydrolase superfamily.</text>
</comment>
<accession>A0A017SVY7</accession>
<evidence type="ECO:0000256" key="1">
    <source>
        <dbReference type="ARBA" id="ARBA00008645"/>
    </source>
</evidence>
<feature type="domain" description="AB hydrolase-1" evidence="2">
    <location>
        <begin position="21"/>
        <end position="251"/>
    </location>
</feature>
<dbReference type="EMBL" id="ASRX01000094">
    <property type="protein sequence ID" value="EYF00932.1"/>
    <property type="molecule type" value="Genomic_DNA"/>
</dbReference>
<organism evidence="3 4">
    <name type="scientific">Chondromyces apiculatus DSM 436</name>
    <dbReference type="NCBI Taxonomy" id="1192034"/>
    <lineage>
        <taxon>Bacteria</taxon>
        <taxon>Pseudomonadati</taxon>
        <taxon>Myxococcota</taxon>
        <taxon>Polyangia</taxon>
        <taxon>Polyangiales</taxon>
        <taxon>Polyangiaceae</taxon>
        <taxon>Chondromyces</taxon>
    </lineage>
</organism>
<dbReference type="RefSeq" id="WP_044250229.1">
    <property type="nucleotide sequence ID" value="NZ_ASRX01000094.1"/>
</dbReference>
<dbReference type="InterPro" id="IPR000639">
    <property type="entry name" value="Epox_hydrolase-like"/>
</dbReference>